<dbReference type="KEGG" id="rmb:K529_007615"/>
<reference evidence="2 3" key="1">
    <citation type="journal article" date="2016" name="ISME J.">
        <title>Global occurrence and heterogeneity of the Roseobacter-clade species Ruegeria mobilis.</title>
        <authorList>
            <person name="Sonnenschein E."/>
            <person name="Gram L."/>
        </authorList>
    </citation>
    <scope>NUCLEOTIDE SEQUENCE [LARGE SCALE GENOMIC DNA]</scope>
    <source>
        <strain evidence="2 3">F1926</strain>
    </source>
</reference>
<feature type="chain" id="PRO_5008518329" evidence="1">
    <location>
        <begin position="25"/>
        <end position="142"/>
    </location>
</feature>
<evidence type="ECO:0000313" key="3">
    <source>
        <dbReference type="Proteomes" id="UP000013243"/>
    </source>
</evidence>
<dbReference type="EMBL" id="CP015230">
    <property type="protein sequence ID" value="ANP40627.1"/>
    <property type="molecule type" value="Genomic_DNA"/>
</dbReference>
<dbReference type="Proteomes" id="UP000013243">
    <property type="component" value="Chromosome"/>
</dbReference>
<gene>
    <name evidence="2" type="ORF">K529_007615</name>
</gene>
<name>A0A1B1A2B8_9RHOB</name>
<keyword evidence="1" id="KW-0732">Signal</keyword>
<dbReference type="STRING" id="1265309.K529_007615"/>
<feature type="signal peptide" evidence="1">
    <location>
        <begin position="1"/>
        <end position="24"/>
    </location>
</feature>
<protein>
    <submittedName>
        <fullName evidence="2">Uncharacterized protein</fullName>
    </submittedName>
</protein>
<organism evidence="2 3">
    <name type="scientific">Tritonibacter mobilis F1926</name>
    <dbReference type="NCBI Taxonomy" id="1265309"/>
    <lineage>
        <taxon>Bacteria</taxon>
        <taxon>Pseudomonadati</taxon>
        <taxon>Pseudomonadota</taxon>
        <taxon>Alphaproteobacteria</taxon>
        <taxon>Rhodobacterales</taxon>
        <taxon>Paracoccaceae</taxon>
        <taxon>Tritonibacter</taxon>
    </lineage>
</organism>
<accession>A0A1B1A2B8</accession>
<dbReference type="AlphaFoldDB" id="A0A1B1A2B8"/>
<sequence length="142" mass="14844">MHSALLLGACTVLGAAMLSTPAASDDWSGRFLGMTLVGDVVSDEAEMPNAGTDLRPVSEASAYIPALPTTESRPIYDLQPHGSSSLFVEDHEELGILGFGVAIEISPGVQLSGSLSGRRSADGDYSLSSENRQLALTAAFRF</sequence>
<evidence type="ECO:0000256" key="1">
    <source>
        <dbReference type="SAM" id="SignalP"/>
    </source>
</evidence>
<proteinExistence type="predicted"/>
<evidence type="ECO:0000313" key="2">
    <source>
        <dbReference type="EMBL" id="ANP40627.1"/>
    </source>
</evidence>